<organism evidence="1 2">
    <name type="scientific">Amylocarpus encephaloides</name>
    <dbReference type="NCBI Taxonomy" id="45428"/>
    <lineage>
        <taxon>Eukaryota</taxon>
        <taxon>Fungi</taxon>
        <taxon>Dikarya</taxon>
        <taxon>Ascomycota</taxon>
        <taxon>Pezizomycotina</taxon>
        <taxon>Leotiomycetes</taxon>
        <taxon>Helotiales</taxon>
        <taxon>Helotiales incertae sedis</taxon>
        <taxon>Amylocarpus</taxon>
    </lineage>
</organism>
<gene>
    <name evidence="1" type="ORF">BJ875DRAFT_218933</name>
</gene>
<sequence>MITLKNRQFNLSNQLPFLSGSSKSGPTYLSKYSTRYDKHHAFRHVTDSPFIQSSMMHYHRSGKFAREFKKRNPMLLIDDYLCNHKSSGRGEFRFAAFTVFNLLRAGNNRPRLQKYELPKTADIKQWMKLCGDIILDG</sequence>
<dbReference type="EMBL" id="MU251848">
    <property type="protein sequence ID" value="KAG9228880.1"/>
    <property type="molecule type" value="Genomic_DNA"/>
</dbReference>
<name>A0A9P7Y867_9HELO</name>
<dbReference type="AlphaFoldDB" id="A0A9P7Y867"/>
<dbReference type="Proteomes" id="UP000824998">
    <property type="component" value="Unassembled WGS sequence"/>
</dbReference>
<accession>A0A9P7Y867</accession>
<comment type="caution">
    <text evidence="1">The sequence shown here is derived from an EMBL/GenBank/DDBJ whole genome shotgun (WGS) entry which is preliminary data.</text>
</comment>
<protein>
    <submittedName>
        <fullName evidence="1">Uncharacterized protein</fullName>
    </submittedName>
</protein>
<keyword evidence="2" id="KW-1185">Reference proteome</keyword>
<evidence type="ECO:0000313" key="1">
    <source>
        <dbReference type="EMBL" id="KAG9228880.1"/>
    </source>
</evidence>
<reference evidence="1" key="1">
    <citation type="journal article" date="2021" name="IMA Fungus">
        <title>Genomic characterization of three marine fungi, including Emericellopsis atlantica sp. nov. with signatures of a generalist lifestyle and marine biomass degradation.</title>
        <authorList>
            <person name="Hagestad O.C."/>
            <person name="Hou L."/>
            <person name="Andersen J.H."/>
            <person name="Hansen E.H."/>
            <person name="Altermark B."/>
            <person name="Li C."/>
            <person name="Kuhnert E."/>
            <person name="Cox R.J."/>
            <person name="Crous P.W."/>
            <person name="Spatafora J.W."/>
            <person name="Lail K."/>
            <person name="Amirebrahimi M."/>
            <person name="Lipzen A."/>
            <person name="Pangilinan J."/>
            <person name="Andreopoulos W."/>
            <person name="Hayes R.D."/>
            <person name="Ng V."/>
            <person name="Grigoriev I.V."/>
            <person name="Jackson S.A."/>
            <person name="Sutton T.D.S."/>
            <person name="Dobson A.D.W."/>
            <person name="Rama T."/>
        </authorList>
    </citation>
    <scope>NUCLEOTIDE SEQUENCE</scope>
    <source>
        <strain evidence="1">TRa018bII</strain>
    </source>
</reference>
<evidence type="ECO:0000313" key="2">
    <source>
        <dbReference type="Proteomes" id="UP000824998"/>
    </source>
</evidence>
<proteinExistence type="predicted"/>